<dbReference type="RefSeq" id="WP_270124527.1">
    <property type="nucleotide sequence ID" value="NZ_BAAAOM010000004.1"/>
</dbReference>
<dbReference type="InterPro" id="IPR050491">
    <property type="entry name" value="AmpC-like"/>
</dbReference>
<keyword evidence="6" id="KW-1185">Reference proteome</keyword>
<reference evidence="4 6" key="2">
    <citation type="submission" date="2023-07" db="EMBL/GenBank/DDBJ databases">
        <title>Sequencing the genomes of 1000 actinobacteria strains.</title>
        <authorList>
            <person name="Klenk H.-P."/>
        </authorList>
    </citation>
    <scope>NUCLEOTIDE SEQUENCE [LARGE SCALE GENOMIC DNA]</scope>
    <source>
        <strain evidence="4 6">DSM 44724</strain>
    </source>
</reference>
<feature type="signal peptide" evidence="1">
    <location>
        <begin position="1"/>
        <end position="39"/>
    </location>
</feature>
<reference evidence="3" key="1">
    <citation type="submission" date="2022-12" db="EMBL/GenBank/DDBJ databases">
        <title>Gycomyces niveus sp.nov., a novel actinomycete isolated from soil in Shouguang.</title>
        <authorList>
            <person name="Yang X."/>
        </authorList>
    </citation>
    <scope>NUCLEOTIDE SEQUENCE</scope>
    <source>
        <strain evidence="3">DSM 44724</strain>
    </source>
</reference>
<dbReference type="EMBL" id="JAVDYD010000001">
    <property type="protein sequence ID" value="MDR7338789.1"/>
    <property type="molecule type" value="Genomic_DNA"/>
</dbReference>
<feature type="chain" id="PRO_5040959499" evidence="1">
    <location>
        <begin position="40"/>
        <end position="379"/>
    </location>
</feature>
<dbReference type="PANTHER" id="PTHR46825">
    <property type="entry name" value="D-ALANYL-D-ALANINE-CARBOXYPEPTIDASE/ENDOPEPTIDASE AMPH"/>
    <property type="match status" value="1"/>
</dbReference>
<keyword evidence="4" id="KW-0645">Protease</keyword>
<evidence type="ECO:0000259" key="2">
    <source>
        <dbReference type="Pfam" id="PF00144"/>
    </source>
</evidence>
<evidence type="ECO:0000313" key="4">
    <source>
        <dbReference type="EMBL" id="MDR7338789.1"/>
    </source>
</evidence>
<evidence type="ECO:0000313" key="5">
    <source>
        <dbReference type="Proteomes" id="UP001145799"/>
    </source>
</evidence>
<keyword evidence="3" id="KW-0378">Hydrolase</keyword>
<protein>
    <submittedName>
        <fullName evidence="4">D-alanyl-D-alanine carboxypeptidase</fullName>
        <ecNumber evidence="4">3.4.16.4</ecNumber>
    </submittedName>
    <submittedName>
        <fullName evidence="3">Serine hydrolase</fullName>
    </submittedName>
</protein>
<dbReference type="GO" id="GO:0009002">
    <property type="term" value="F:serine-type D-Ala-D-Ala carboxypeptidase activity"/>
    <property type="evidence" value="ECO:0007669"/>
    <property type="project" value="UniProtKB-EC"/>
</dbReference>
<dbReference type="InterPro" id="IPR012338">
    <property type="entry name" value="Beta-lactam/transpept-like"/>
</dbReference>
<evidence type="ECO:0000256" key="1">
    <source>
        <dbReference type="SAM" id="SignalP"/>
    </source>
</evidence>
<dbReference type="AlphaFoldDB" id="A0A9X3PPT7"/>
<evidence type="ECO:0000313" key="3">
    <source>
        <dbReference type="EMBL" id="MDA1388040.1"/>
    </source>
</evidence>
<gene>
    <name evidence="4" type="ORF">J2S69_002508</name>
    <name evidence="3" type="ORF">O2L01_23805</name>
</gene>
<dbReference type="EC" id="3.4.16.4" evidence="4"/>
<organism evidence="3 5">
    <name type="scientific">Glycomyces lechevalierae</name>
    <dbReference type="NCBI Taxonomy" id="256034"/>
    <lineage>
        <taxon>Bacteria</taxon>
        <taxon>Bacillati</taxon>
        <taxon>Actinomycetota</taxon>
        <taxon>Actinomycetes</taxon>
        <taxon>Glycomycetales</taxon>
        <taxon>Glycomycetaceae</taxon>
        <taxon>Glycomyces</taxon>
    </lineage>
</organism>
<comment type="caution">
    <text evidence="3">The sequence shown here is derived from an EMBL/GenBank/DDBJ whole genome shotgun (WGS) entry which is preliminary data.</text>
</comment>
<dbReference type="PANTHER" id="PTHR46825:SF7">
    <property type="entry name" value="D-ALANYL-D-ALANINE CARBOXYPEPTIDASE"/>
    <property type="match status" value="1"/>
</dbReference>
<feature type="domain" description="Beta-lactamase-related" evidence="2">
    <location>
        <begin position="49"/>
        <end position="369"/>
    </location>
</feature>
<dbReference type="InterPro" id="IPR001466">
    <property type="entry name" value="Beta-lactam-related"/>
</dbReference>
<keyword evidence="4" id="KW-0121">Carboxypeptidase</keyword>
<accession>A0A9X3PPT7</accession>
<evidence type="ECO:0000313" key="6">
    <source>
        <dbReference type="Proteomes" id="UP001183604"/>
    </source>
</evidence>
<keyword evidence="1" id="KW-0732">Signal</keyword>
<dbReference type="Pfam" id="PF00144">
    <property type="entry name" value="Beta-lactamase"/>
    <property type="match status" value="1"/>
</dbReference>
<dbReference type="EMBL" id="JAPZVQ010000022">
    <property type="protein sequence ID" value="MDA1388040.1"/>
    <property type="molecule type" value="Genomic_DNA"/>
</dbReference>
<proteinExistence type="predicted"/>
<dbReference type="Proteomes" id="UP001145799">
    <property type="component" value="Unassembled WGS sequence"/>
</dbReference>
<sequence length="379" mass="40121">MTHRTARRAGKLKDIAVKSTAVCAAAALAVGFAAAPAAAAPARPDLQALTDAIVDAGAPGAVVTVENDDGTWTGTAGVGNVWTGSAPNPQGRIRIGSITKTFTATMVLQLVEEGAIELDAPVDRYLPGVLPYEEDVTIRQLLQQNSGIPDYEDDLWPDARTAAEHRYERYEPEALVAIATQDPLTPSDDFHYSNTNYILLGMLIEAVTEHDLATELRERILIPAGLDRTYLAGAFPLLPSPAMRGYEAFGTQADPLADLTAFNMTASWSTGAIAATQADVNRFFEALLSGDLLGDELLNEMKTTIPAFPGFGYGLGLASGEPCGTPIWGHVGGSVGYLTYTFTDDAAEHQITITVNQSLTAAPEVSDAVTEMVAAEFCS</sequence>
<dbReference type="Gene3D" id="3.40.710.10">
    <property type="entry name" value="DD-peptidase/beta-lactamase superfamily"/>
    <property type="match status" value="1"/>
</dbReference>
<dbReference type="Proteomes" id="UP001183604">
    <property type="component" value="Unassembled WGS sequence"/>
</dbReference>
<dbReference type="SUPFAM" id="SSF56601">
    <property type="entry name" value="beta-lactamase/transpeptidase-like"/>
    <property type="match status" value="1"/>
</dbReference>
<name>A0A9X3PPT7_9ACTN</name>